<organism evidence="2 3">
    <name type="scientific">Cochliobolus heterostrophus (strain C4 / ATCC 48331 / race T)</name>
    <name type="common">Southern corn leaf blight fungus</name>
    <name type="synonym">Bipolaris maydis</name>
    <dbReference type="NCBI Taxonomy" id="665024"/>
    <lineage>
        <taxon>Eukaryota</taxon>
        <taxon>Fungi</taxon>
        <taxon>Dikarya</taxon>
        <taxon>Ascomycota</taxon>
        <taxon>Pezizomycotina</taxon>
        <taxon>Dothideomycetes</taxon>
        <taxon>Pleosporomycetidae</taxon>
        <taxon>Pleosporales</taxon>
        <taxon>Pleosporineae</taxon>
        <taxon>Pleosporaceae</taxon>
        <taxon>Bipolaris</taxon>
    </lineage>
</organism>
<sequence length="72" mass="7569">MRSECALERDTSYTSAARADVAHQPGSGQPLLPPFLPLQPSAKPVGPGALHQKQYTDAADSAFVVDAGLLHI</sequence>
<dbReference type="Proteomes" id="UP000012338">
    <property type="component" value="Unassembled WGS sequence"/>
</dbReference>
<dbReference type="AlphaFoldDB" id="N4WQU6"/>
<protein>
    <submittedName>
        <fullName evidence="2">Uncharacterized protein</fullName>
    </submittedName>
</protein>
<feature type="compositionally biased region" description="Basic and acidic residues" evidence="1">
    <location>
        <begin position="1"/>
        <end position="11"/>
    </location>
</feature>
<feature type="non-terminal residue" evidence="2">
    <location>
        <position position="72"/>
    </location>
</feature>
<reference evidence="3" key="2">
    <citation type="journal article" date="2013" name="PLoS Genet.">
        <title>Comparative genome structure, secondary metabolite, and effector coding capacity across Cochliobolus pathogens.</title>
        <authorList>
            <person name="Condon B.J."/>
            <person name="Leng Y."/>
            <person name="Wu D."/>
            <person name="Bushley K.E."/>
            <person name="Ohm R.A."/>
            <person name="Otillar R."/>
            <person name="Martin J."/>
            <person name="Schackwitz W."/>
            <person name="Grimwood J."/>
            <person name="MohdZainudin N."/>
            <person name="Xue C."/>
            <person name="Wang R."/>
            <person name="Manning V.A."/>
            <person name="Dhillon B."/>
            <person name="Tu Z.J."/>
            <person name="Steffenson B.J."/>
            <person name="Salamov A."/>
            <person name="Sun H."/>
            <person name="Lowry S."/>
            <person name="LaButti K."/>
            <person name="Han J."/>
            <person name="Copeland A."/>
            <person name="Lindquist E."/>
            <person name="Barry K."/>
            <person name="Schmutz J."/>
            <person name="Baker S.E."/>
            <person name="Ciuffetti L.M."/>
            <person name="Grigoriev I.V."/>
            <person name="Zhong S."/>
            <person name="Turgeon B.G."/>
        </authorList>
    </citation>
    <scope>NUCLEOTIDE SEQUENCE [LARGE SCALE GENOMIC DNA]</scope>
    <source>
        <strain evidence="3">C4 / ATCC 48331 / race T</strain>
    </source>
</reference>
<dbReference type="HOGENOM" id="CLU_2729063_0_0_1"/>
<reference evidence="2 3" key="1">
    <citation type="journal article" date="2012" name="PLoS Pathog.">
        <title>Diverse lifestyles and strategies of plant pathogenesis encoded in the genomes of eighteen Dothideomycetes fungi.</title>
        <authorList>
            <person name="Ohm R.A."/>
            <person name="Feau N."/>
            <person name="Henrissat B."/>
            <person name="Schoch C.L."/>
            <person name="Horwitz B.A."/>
            <person name="Barry K.W."/>
            <person name="Condon B.J."/>
            <person name="Copeland A.C."/>
            <person name="Dhillon B."/>
            <person name="Glaser F."/>
            <person name="Hesse C.N."/>
            <person name="Kosti I."/>
            <person name="LaButti K."/>
            <person name="Lindquist E.A."/>
            <person name="Lucas S."/>
            <person name="Salamov A.A."/>
            <person name="Bradshaw R.E."/>
            <person name="Ciuffetti L."/>
            <person name="Hamelin R.C."/>
            <person name="Kema G.H.J."/>
            <person name="Lawrence C."/>
            <person name="Scott J.A."/>
            <person name="Spatafora J.W."/>
            <person name="Turgeon B.G."/>
            <person name="de Wit P.J.G.M."/>
            <person name="Zhong S."/>
            <person name="Goodwin S.B."/>
            <person name="Grigoriev I.V."/>
        </authorList>
    </citation>
    <scope>NUCLEOTIDE SEQUENCE [LARGE SCALE GENOMIC DNA]</scope>
    <source>
        <strain evidence="3">C4 / ATCC 48331 / race T</strain>
    </source>
</reference>
<evidence type="ECO:0000256" key="1">
    <source>
        <dbReference type="SAM" id="MobiDB-lite"/>
    </source>
</evidence>
<proteinExistence type="predicted"/>
<feature type="region of interest" description="Disordered" evidence="1">
    <location>
        <begin position="1"/>
        <end position="35"/>
    </location>
</feature>
<keyword evidence="3" id="KW-1185">Reference proteome</keyword>
<gene>
    <name evidence="2" type="ORF">COCC4DRAFT_35212</name>
</gene>
<name>N4WQU6_COCH4</name>
<dbReference type="EMBL" id="KB733612">
    <property type="protein sequence ID" value="ENH98497.1"/>
    <property type="molecule type" value="Genomic_DNA"/>
</dbReference>
<evidence type="ECO:0000313" key="3">
    <source>
        <dbReference type="Proteomes" id="UP000012338"/>
    </source>
</evidence>
<accession>N4WQU6</accession>
<evidence type="ECO:0000313" key="2">
    <source>
        <dbReference type="EMBL" id="ENH98497.1"/>
    </source>
</evidence>